<evidence type="ECO:0000256" key="1">
    <source>
        <dbReference type="ARBA" id="ARBA00022612"/>
    </source>
</evidence>
<dbReference type="OrthoDB" id="1448at10239"/>
<dbReference type="Pfam" id="PF01366">
    <property type="entry name" value="PRTP"/>
    <property type="match status" value="1"/>
</dbReference>
<dbReference type="GO" id="GO:0005524">
    <property type="term" value="F:ATP binding"/>
    <property type="evidence" value="ECO:0007669"/>
    <property type="project" value="UniProtKB-KW"/>
</dbReference>
<evidence type="ECO:0000256" key="3">
    <source>
        <dbReference type="ARBA" id="ARBA00022741"/>
    </source>
</evidence>
<dbReference type="GO" id="GO:0008270">
    <property type="term" value="F:zinc ion binding"/>
    <property type="evidence" value="ECO:0007669"/>
    <property type="project" value="UniProtKB-KW"/>
</dbReference>
<evidence type="ECO:0000256" key="4">
    <source>
        <dbReference type="ARBA" id="ARBA00022771"/>
    </source>
</evidence>
<evidence type="ECO:0000256" key="7">
    <source>
        <dbReference type="ARBA" id="ARBA00022921"/>
    </source>
</evidence>
<keyword evidence="7" id="KW-0426">Late protein</keyword>
<sequence length="725" mass="84196">MNSVQALCVLCSKINECAVELECLRFCDPGLVLTNLRNFKTNGVVVLHLYRTVYPSIVEQNECNAMSLTLYIQVLLKSVYKLFMLMDRALGEFYVTRDYDRYFFRVLQLGECKKHMDIDIFFNDNIKQSVSLHTLNDIERLLCKLNYVFGIIQPDMGLHICKRLLCFLGNICGCSVVANPEIFVEKGSCIYCYEELSLIPNQGKSIHSRLNNKICEHVTLVKDVLDIESGIDVIEKDLAHYGELYADISDVIKKIKEVTANKQTFQDHIDEAERTLNSYNVFTDIPDHIYSLSDFTYWSKTAETIVKTVAVTVNQLNSCHAHYKELQDKISRYFHGCRIHDIFLRNEKVLKNDERLFTGSLYASPCRIVNLITSMSLRNMEDHPIFIKMNNDDDLRKKIKYIVDRIQDKTDSQGDTSIETTDNLLRSHDLLHEVKTRKKMYSSKLAETGYSKITQCIQEQELRINKLINVNIVGSIIYDMLSKLMNGFIKRRKYLEVQVNDISDLYTHDDHLYIKNNLIHKKLSAESIPDLGQKIYHLLIGPVITHHRDTFPLPFNIDMAYSCDNANILPHVKENLVKCIESNIGPGQWMVSSYNGFFDFSDSNDINEMQRKMWLYVKELVFGVALYNDIFNQSIQVYRVDEVDETMEGIILTYNCNYPLLLNLKSKIYKSSDLYLLFYCIFDSVKETSSETVRCVRRTHKRVCLRSLVRDDSEQSEFIPDCFID</sequence>
<keyword evidence="6" id="KW-0067">ATP-binding</keyword>
<dbReference type="Proteomes" id="UP000243849">
    <property type="component" value="Segment"/>
</dbReference>
<dbReference type="RefSeq" id="YP_008492979.1">
    <property type="nucleotide sequence ID" value="NC_022233.1"/>
</dbReference>
<proteinExistence type="inferred from homology"/>
<keyword evidence="1" id="KW-1188">Viral release from host cell</keyword>
<evidence type="ECO:0000256" key="2">
    <source>
        <dbReference type="ARBA" id="ARBA00022723"/>
    </source>
</evidence>
<dbReference type="EMBL" id="KF017583">
    <property type="protein sequence ID" value="AGT99234.1"/>
    <property type="molecule type" value="Genomic_DNA"/>
</dbReference>
<accession>U3GS29</accession>
<protein>
    <submittedName>
        <fullName evidence="9">DNA packaging terminase subunit 2</fullName>
    </submittedName>
</protein>
<evidence type="ECO:0000256" key="8">
    <source>
        <dbReference type="ARBA" id="ARBA00023219"/>
    </source>
</evidence>
<keyword evidence="2" id="KW-0479">Metal-binding</keyword>
<keyword evidence="4" id="KW-0863">Zinc-finger</keyword>
<dbReference type="InterPro" id="IPR000501">
    <property type="entry name" value="UL28/UL56"/>
</dbReference>
<name>U3GS29_9BETA</name>
<dbReference type="HAMAP" id="MF_04014">
    <property type="entry name" value="HSV_TRM1"/>
    <property type="match status" value="1"/>
</dbReference>
<dbReference type="GO" id="GO:0019073">
    <property type="term" value="P:viral DNA genome packaging"/>
    <property type="evidence" value="ECO:0007669"/>
    <property type="project" value="InterPro"/>
</dbReference>
<evidence type="ECO:0000256" key="6">
    <source>
        <dbReference type="ARBA" id="ARBA00022840"/>
    </source>
</evidence>
<keyword evidence="10" id="KW-1185">Reference proteome</keyword>
<gene>
    <name evidence="9" type="primary">U40</name>
</gene>
<keyword evidence="8" id="KW-0231">Viral genome packaging</keyword>
<evidence type="ECO:0000313" key="10">
    <source>
        <dbReference type="Proteomes" id="UP000243849"/>
    </source>
</evidence>
<evidence type="ECO:0000256" key="5">
    <source>
        <dbReference type="ARBA" id="ARBA00022833"/>
    </source>
</evidence>
<dbReference type="GeneID" id="16747429"/>
<organism evidence="9 10">
    <name type="scientific">Suid betaherpesvirus 2</name>
    <dbReference type="NCBI Taxonomy" id="1608255"/>
    <lineage>
        <taxon>Viruses</taxon>
        <taxon>Duplodnaviria</taxon>
        <taxon>Heunggongvirae</taxon>
        <taxon>Peploviricota</taxon>
        <taxon>Herviviricetes</taxon>
        <taxon>Herpesvirales</taxon>
        <taxon>Orthoherpesviridae</taxon>
        <taxon>Betaherpesvirinae</taxon>
        <taxon>Roseolovirus</taxon>
        <taxon>Roseolovirus suidbeta2</taxon>
    </lineage>
</organism>
<reference evidence="9 10" key="1">
    <citation type="submission" date="2013-05" db="EMBL/GenBank/DDBJ databases">
        <title>Genome organization and molecular characterization of porcine cytomegalovirus.</title>
        <authorList>
            <person name="Gu W."/>
            <person name="Zhou L."/>
            <person name="Ge X."/>
            <person name="Guo X."/>
            <person name="Yang H."/>
        </authorList>
    </citation>
    <scope>NUCLEOTIDE SEQUENCE [LARGE SCALE GENOMIC DNA]</scope>
    <source>
        <strain evidence="9 10">BJ09</strain>
    </source>
</reference>
<evidence type="ECO:0000313" key="9">
    <source>
        <dbReference type="EMBL" id="AGT99234.1"/>
    </source>
</evidence>
<dbReference type="KEGG" id="vg:16747429"/>
<keyword evidence="5" id="KW-0862">Zinc</keyword>
<keyword evidence="3" id="KW-0547">Nucleotide-binding</keyword>